<dbReference type="EMBL" id="BMZA01000012">
    <property type="protein sequence ID" value="GGZ11234.1"/>
    <property type="molecule type" value="Genomic_DNA"/>
</dbReference>
<dbReference type="Pfam" id="PF00106">
    <property type="entry name" value="adh_short"/>
    <property type="match status" value="1"/>
</dbReference>
<dbReference type="PRINTS" id="PR00081">
    <property type="entry name" value="GDHRDH"/>
</dbReference>
<dbReference type="Gene3D" id="3.40.50.720">
    <property type="entry name" value="NAD(P)-binding Rossmann-like Domain"/>
    <property type="match status" value="1"/>
</dbReference>
<keyword evidence="5" id="KW-1185">Reference proteome</keyword>
<dbReference type="AlphaFoldDB" id="A0A918PI19"/>
<sequence>MLVGELDMTMRFDGKVAIVTGAGRGLGREQALLLARCGASVVVNDLGVAINGAFPSSDPAQEVVDLIRSEGGKAIANFSDVSTNEGVRNLVADAVKAFGGVDILVGNAGITMHGTAPENLVPEVFDKYLDLMVSGLGLLVAAAWPYLKASRAGRIVLTSSSGGIFGLQANPYYCAAKGGVIGLLRSLTLDGEAFGIKVNALCPLGSTRLFAGFTTDEEFNRWFDDRARPEYVAPMVGYLSHADCEPTGRAFLVGLGHVSEIFFGLTQGWNSRGHTIEDIRDHFAEIADRTGYVVPTSSMTATGSIIKDAPVRKG</sequence>
<evidence type="ECO:0000256" key="3">
    <source>
        <dbReference type="RuleBase" id="RU000363"/>
    </source>
</evidence>
<dbReference type="GO" id="GO:0016491">
    <property type="term" value="F:oxidoreductase activity"/>
    <property type="evidence" value="ECO:0007669"/>
    <property type="project" value="UniProtKB-KW"/>
</dbReference>
<protein>
    <submittedName>
        <fullName evidence="4">Short-chain dehydrogenase</fullName>
    </submittedName>
</protein>
<evidence type="ECO:0000256" key="1">
    <source>
        <dbReference type="ARBA" id="ARBA00006484"/>
    </source>
</evidence>
<dbReference type="InterPro" id="IPR002347">
    <property type="entry name" value="SDR_fam"/>
</dbReference>
<proteinExistence type="inferred from homology"/>
<evidence type="ECO:0000313" key="5">
    <source>
        <dbReference type="Proteomes" id="UP000648075"/>
    </source>
</evidence>
<gene>
    <name evidence="4" type="ORF">GCM10011614_27740</name>
</gene>
<dbReference type="InterPro" id="IPR036291">
    <property type="entry name" value="NAD(P)-bd_dom_sf"/>
</dbReference>
<dbReference type="PRINTS" id="PR00080">
    <property type="entry name" value="SDRFAMILY"/>
</dbReference>
<name>A0A918PI19_9SPHN</name>
<evidence type="ECO:0000256" key="2">
    <source>
        <dbReference type="ARBA" id="ARBA00023002"/>
    </source>
</evidence>
<keyword evidence="2" id="KW-0560">Oxidoreductase</keyword>
<reference evidence="4" key="1">
    <citation type="journal article" date="2014" name="Int. J. Syst. Evol. Microbiol.">
        <title>Complete genome sequence of Corynebacterium casei LMG S-19264T (=DSM 44701T), isolated from a smear-ripened cheese.</title>
        <authorList>
            <consortium name="US DOE Joint Genome Institute (JGI-PGF)"/>
            <person name="Walter F."/>
            <person name="Albersmeier A."/>
            <person name="Kalinowski J."/>
            <person name="Ruckert C."/>
        </authorList>
    </citation>
    <scope>NUCLEOTIDE SEQUENCE</scope>
    <source>
        <strain evidence="4">KCTC 32255</strain>
    </source>
</reference>
<dbReference type="InterPro" id="IPR051687">
    <property type="entry name" value="Peroxisomal_Beta-Oxidation"/>
</dbReference>
<comment type="similarity">
    <text evidence="1 3">Belongs to the short-chain dehydrogenases/reductases (SDR) family.</text>
</comment>
<reference evidence="4" key="2">
    <citation type="submission" date="2020-09" db="EMBL/GenBank/DDBJ databases">
        <authorList>
            <person name="Sun Q."/>
            <person name="Kim S."/>
        </authorList>
    </citation>
    <scope>NUCLEOTIDE SEQUENCE</scope>
    <source>
        <strain evidence="4">KCTC 32255</strain>
    </source>
</reference>
<dbReference type="PANTHER" id="PTHR45024">
    <property type="entry name" value="DEHYDROGENASES, SHORT CHAIN"/>
    <property type="match status" value="1"/>
</dbReference>
<accession>A0A918PI19</accession>
<dbReference type="Proteomes" id="UP000648075">
    <property type="component" value="Unassembled WGS sequence"/>
</dbReference>
<dbReference type="PANTHER" id="PTHR45024:SF2">
    <property type="entry name" value="SCP2 DOMAIN-CONTAINING PROTEIN"/>
    <property type="match status" value="1"/>
</dbReference>
<comment type="caution">
    <text evidence="4">The sequence shown here is derived from an EMBL/GenBank/DDBJ whole genome shotgun (WGS) entry which is preliminary data.</text>
</comment>
<dbReference type="SUPFAM" id="SSF51735">
    <property type="entry name" value="NAD(P)-binding Rossmann-fold domains"/>
    <property type="match status" value="1"/>
</dbReference>
<organism evidence="4 5">
    <name type="scientific">Novosphingobium colocasiae</name>
    <dbReference type="NCBI Taxonomy" id="1256513"/>
    <lineage>
        <taxon>Bacteria</taxon>
        <taxon>Pseudomonadati</taxon>
        <taxon>Pseudomonadota</taxon>
        <taxon>Alphaproteobacteria</taxon>
        <taxon>Sphingomonadales</taxon>
        <taxon>Sphingomonadaceae</taxon>
        <taxon>Novosphingobium</taxon>
    </lineage>
</organism>
<evidence type="ECO:0000313" key="4">
    <source>
        <dbReference type="EMBL" id="GGZ11234.1"/>
    </source>
</evidence>